<sequence length="172" mass="19078">TCFETTKRNQKDVWTRKDRRQSQSQGQDSLVPCWSPVPSGPCSQAAEERKLRRARRCRSSSLPGRGAGVPHRRDPGAGRKRGPRQQEDQDHPPPPAAGRPQRRGAEQAAGRSHHRSGWRPPQHPGCAAAQEDREARQGQVELLGYKNPTALLRATHICPNGKVSLTSYLIFG</sequence>
<organism evidence="2 3">
    <name type="scientific">Xenotaenia resolanae</name>
    <dbReference type="NCBI Taxonomy" id="208358"/>
    <lineage>
        <taxon>Eukaryota</taxon>
        <taxon>Metazoa</taxon>
        <taxon>Chordata</taxon>
        <taxon>Craniata</taxon>
        <taxon>Vertebrata</taxon>
        <taxon>Euteleostomi</taxon>
        <taxon>Actinopterygii</taxon>
        <taxon>Neopterygii</taxon>
        <taxon>Teleostei</taxon>
        <taxon>Neoteleostei</taxon>
        <taxon>Acanthomorphata</taxon>
        <taxon>Ovalentaria</taxon>
        <taxon>Atherinomorphae</taxon>
        <taxon>Cyprinodontiformes</taxon>
        <taxon>Goodeidae</taxon>
        <taxon>Xenotaenia</taxon>
    </lineage>
</organism>
<dbReference type="EMBL" id="JAHRIM010072060">
    <property type="protein sequence ID" value="MEQ2273543.1"/>
    <property type="molecule type" value="Genomic_DNA"/>
</dbReference>
<feature type="non-terminal residue" evidence="2">
    <location>
        <position position="1"/>
    </location>
</feature>
<evidence type="ECO:0000256" key="1">
    <source>
        <dbReference type="SAM" id="MobiDB-lite"/>
    </source>
</evidence>
<gene>
    <name evidence="2" type="ORF">XENORESO_005539</name>
</gene>
<accession>A0ABV0WV83</accession>
<evidence type="ECO:0000313" key="3">
    <source>
        <dbReference type="Proteomes" id="UP001444071"/>
    </source>
</evidence>
<dbReference type="Proteomes" id="UP001444071">
    <property type="component" value="Unassembled WGS sequence"/>
</dbReference>
<evidence type="ECO:0000313" key="2">
    <source>
        <dbReference type="EMBL" id="MEQ2273543.1"/>
    </source>
</evidence>
<protein>
    <submittedName>
        <fullName evidence="2">Uncharacterized protein</fullName>
    </submittedName>
</protein>
<proteinExistence type="predicted"/>
<keyword evidence="3" id="KW-1185">Reference proteome</keyword>
<comment type="caution">
    <text evidence="2">The sequence shown here is derived from an EMBL/GenBank/DDBJ whole genome shotgun (WGS) entry which is preliminary data.</text>
</comment>
<feature type="region of interest" description="Disordered" evidence="1">
    <location>
        <begin position="1"/>
        <end position="135"/>
    </location>
</feature>
<feature type="compositionally biased region" description="Basic and acidic residues" evidence="1">
    <location>
        <begin position="1"/>
        <end position="16"/>
    </location>
</feature>
<name>A0ABV0WV83_9TELE</name>
<reference evidence="2 3" key="1">
    <citation type="submission" date="2021-06" db="EMBL/GenBank/DDBJ databases">
        <authorList>
            <person name="Palmer J.M."/>
        </authorList>
    </citation>
    <scope>NUCLEOTIDE SEQUENCE [LARGE SCALE GENOMIC DNA]</scope>
    <source>
        <strain evidence="2 3">XR_2019</strain>
        <tissue evidence="2">Muscle</tissue>
    </source>
</reference>